<dbReference type="Proteomes" id="UP000031443">
    <property type="component" value="Unassembled WGS sequence"/>
</dbReference>
<sequence length="105" mass="11570">MAKARLFDIINKSWIKGKVKDSEAMLQSLQMEDVKELEGTLESVVVPQGSEAILRPVARAEEKGAETIPLSLQIEDVKESEGVLESVAVVKLNIHIPTEKTCINK</sequence>
<gene>
    <name evidence="1" type="ORF">UY3_16765</name>
</gene>
<accession>M7ANM3</accession>
<dbReference type="STRING" id="8469.M7ANM3"/>
<dbReference type="AlphaFoldDB" id="M7ANM3"/>
<evidence type="ECO:0000313" key="2">
    <source>
        <dbReference type="Proteomes" id="UP000031443"/>
    </source>
</evidence>
<proteinExistence type="predicted"/>
<dbReference type="EMBL" id="KB582995">
    <property type="protein sequence ID" value="EMP26154.1"/>
    <property type="molecule type" value="Genomic_DNA"/>
</dbReference>
<reference evidence="2" key="1">
    <citation type="journal article" date="2013" name="Nat. Genet.">
        <title>The draft genomes of soft-shell turtle and green sea turtle yield insights into the development and evolution of the turtle-specific body plan.</title>
        <authorList>
            <person name="Wang Z."/>
            <person name="Pascual-Anaya J."/>
            <person name="Zadissa A."/>
            <person name="Li W."/>
            <person name="Niimura Y."/>
            <person name="Huang Z."/>
            <person name="Li C."/>
            <person name="White S."/>
            <person name="Xiong Z."/>
            <person name="Fang D."/>
            <person name="Wang B."/>
            <person name="Ming Y."/>
            <person name="Chen Y."/>
            <person name="Zheng Y."/>
            <person name="Kuraku S."/>
            <person name="Pignatelli M."/>
            <person name="Herrero J."/>
            <person name="Beal K."/>
            <person name="Nozawa M."/>
            <person name="Li Q."/>
            <person name="Wang J."/>
            <person name="Zhang H."/>
            <person name="Yu L."/>
            <person name="Shigenobu S."/>
            <person name="Wang J."/>
            <person name="Liu J."/>
            <person name="Flicek P."/>
            <person name="Searle S."/>
            <person name="Wang J."/>
            <person name="Kuratani S."/>
            <person name="Yin Y."/>
            <person name="Aken B."/>
            <person name="Zhang G."/>
            <person name="Irie N."/>
        </authorList>
    </citation>
    <scope>NUCLEOTIDE SEQUENCE [LARGE SCALE GENOMIC DNA]</scope>
</reference>
<keyword evidence="2" id="KW-1185">Reference proteome</keyword>
<evidence type="ECO:0000313" key="1">
    <source>
        <dbReference type="EMBL" id="EMP26154.1"/>
    </source>
</evidence>
<organism evidence="1 2">
    <name type="scientific">Chelonia mydas</name>
    <name type="common">Green sea-turtle</name>
    <name type="synonym">Chelonia agassizi</name>
    <dbReference type="NCBI Taxonomy" id="8469"/>
    <lineage>
        <taxon>Eukaryota</taxon>
        <taxon>Metazoa</taxon>
        <taxon>Chordata</taxon>
        <taxon>Craniata</taxon>
        <taxon>Vertebrata</taxon>
        <taxon>Euteleostomi</taxon>
        <taxon>Archelosauria</taxon>
        <taxon>Testudinata</taxon>
        <taxon>Testudines</taxon>
        <taxon>Cryptodira</taxon>
        <taxon>Durocryptodira</taxon>
        <taxon>Americhelydia</taxon>
        <taxon>Chelonioidea</taxon>
        <taxon>Cheloniidae</taxon>
        <taxon>Chelonia</taxon>
    </lineage>
</organism>
<name>M7ANM3_CHEMY</name>
<protein>
    <submittedName>
        <fullName evidence="1">Uncharacterized protein</fullName>
    </submittedName>
</protein>